<name>A0A1F5S1H0_9BACT</name>
<proteinExistence type="predicted"/>
<reference evidence="1 2" key="1">
    <citation type="journal article" date="2016" name="Nat. Commun.">
        <title>Thousands of microbial genomes shed light on interconnected biogeochemical processes in an aquifer system.</title>
        <authorList>
            <person name="Anantharaman K."/>
            <person name="Brown C.T."/>
            <person name="Hug L.A."/>
            <person name="Sharon I."/>
            <person name="Castelle C.J."/>
            <person name="Probst A.J."/>
            <person name="Thomas B.C."/>
            <person name="Singh A."/>
            <person name="Wilkins M.J."/>
            <person name="Karaoz U."/>
            <person name="Brodie E.L."/>
            <person name="Williams K.H."/>
            <person name="Hubbard S.S."/>
            <person name="Banfield J.F."/>
        </authorList>
    </citation>
    <scope>NUCLEOTIDE SEQUENCE [LARGE SCALE GENOMIC DNA]</scope>
</reference>
<evidence type="ECO:0000313" key="1">
    <source>
        <dbReference type="EMBL" id="OGF20412.1"/>
    </source>
</evidence>
<organism evidence="1 2">
    <name type="scientific">Candidatus Falkowbacteria bacterium RBG_13_39_14</name>
    <dbReference type="NCBI Taxonomy" id="1797985"/>
    <lineage>
        <taxon>Bacteria</taxon>
        <taxon>Candidatus Falkowiibacteriota</taxon>
    </lineage>
</organism>
<accession>A0A1F5S1H0</accession>
<protein>
    <submittedName>
        <fullName evidence="1">Uncharacterized protein</fullName>
    </submittedName>
</protein>
<sequence length="83" mass="9235">MKNFAKISQLIKQDLQLTYEPVSVKFSDIPSINISRKTNGSYYADTACTALCRCFKDNKILIMGQEGNKQGMPQQLCEGAKGL</sequence>
<gene>
    <name evidence="1" type="ORF">A2Y83_01520</name>
</gene>
<dbReference type="Proteomes" id="UP000178323">
    <property type="component" value="Unassembled WGS sequence"/>
</dbReference>
<dbReference type="AlphaFoldDB" id="A0A1F5S1H0"/>
<evidence type="ECO:0000313" key="2">
    <source>
        <dbReference type="Proteomes" id="UP000178323"/>
    </source>
</evidence>
<dbReference type="EMBL" id="MFFS01000088">
    <property type="protein sequence ID" value="OGF20412.1"/>
    <property type="molecule type" value="Genomic_DNA"/>
</dbReference>
<comment type="caution">
    <text evidence="1">The sequence shown here is derived from an EMBL/GenBank/DDBJ whole genome shotgun (WGS) entry which is preliminary data.</text>
</comment>